<feature type="compositionally biased region" description="Basic and acidic residues" evidence="1">
    <location>
        <begin position="197"/>
        <end position="208"/>
    </location>
</feature>
<protein>
    <submittedName>
        <fullName evidence="2">Uncharacterized protein</fullName>
    </submittedName>
</protein>
<dbReference type="Ensembl" id="ENSECAT00000098148.1">
    <property type="protein sequence ID" value="ENSECAP00000090663.1"/>
    <property type="gene ID" value="ENSECAG00000057290.1"/>
</dbReference>
<feature type="region of interest" description="Disordered" evidence="1">
    <location>
        <begin position="99"/>
        <end position="247"/>
    </location>
</feature>
<name>A0A9L0RBV2_HORSE</name>
<evidence type="ECO:0000313" key="3">
    <source>
        <dbReference type="Proteomes" id="UP000002281"/>
    </source>
</evidence>
<keyword evidence="3" id="KW-1185">Reference proteome</keyword>
<evidence type="ECO:0000313" key="2">
    <source>
        <dbReference type="Ensembl" id="ENSECAP00000059248.1"/>
    </source>
</evidence>
<feature type="region of interest" description="Disordered" evidence="1">
    <location>
        <begin position="1"/>
        <end position="55"/>
    </location>
</feature>
<dbReference type="AlphaFoldDB" id="A0A9L0RBV2"/>
<organism evidence="2 3">
    <name type="scientific">Equus caballus</name>
    <name type="common">Horse</name>
    <dbReference type="NCBI Taxonomy" id="9796"/>
    <lineage>
        <taxon>Eukaryota</taxon>
        <taxon>Metazoa</taxon>
        <taxon>Chordata</taxon>
        <taxon>Craniata</taxon>
        <taxon>Vertebrata</taxon>
        <taxon>Euteleostomi</taxon>
        <taxon>Mammalia</taxon>
        <taxon>Eutheria</taxon>
        <taxon>Laurasiatheria</taxon>
        <taxon>Perissodactyla</taxon>
        <taxon>Equidae</taxon>
        <taxon>Equus</taxon>
    </lineage>
</organism>
<reference evidence="2" key="2">
    <citation type="submission" date="2025-05" db="UniProtKB">
        <authorList>
            <consortium name="Ensembl"/>
        </authorList>
    </citation>
    <scope>IDENTIFICATION</scope>
    <source>
        <strain evidence="2">Thoroughbred</strain>
    </source>
</reference>
<accession>A0A9L0RBV2</accession>
<reference evidence="2 3" key="1">
    <citation type="journal article" date="2009" name="Science">
        <title>Genome sequence, comparative analysis, and population genetics of the domestic horse.</title>
        <authorList>
            <consortium name="Broad Institute Genome Sequencing Platform"/>
            <consortium name="Broad Institute Whole Genome Assembly Team"/>
            <person name="Wade C.M."/>
            <person name="Giulotto E."/>
            <person name="Sigurdsson S."/>
            <person name="Zoli M."/>
            <person name="Gnerre S."/>
            <person name="Imsland F."/>
            <person name="Lear T.L."/>
            <person name="Adelson D.L."/>
            <person name="Bailey E."/>
            <person name="Bellone R.R."/>
            <person name="Bloecker H."/>
            <person name="Distl O."/>
            <person name="Edgar R.C."/>
            <person name="Garber M."/>
            <person name="Leeb T."/>
            <person name="Mauceli E."/>
            <person name="MacLeod J.N."/>
            <person name="Penedo M.C.T."/>
            <person name="Raison J.M."/>
            <person name="Sharpe T."/>
            <person name="Vogel J."/>
            <person name="Andersson L."/>
            <person name="Antczak D.F."/>
            <person name="Biagi T."/>
            <person name="Binns M.M."/>
            <person name="Chowdhary B.P."/>
            <person name="Coleman S.J."/>
            <person name="Della Valle G."/>
            <person name="Fryc S."/>
            <person name="Guerin G."/>
            <person name="Hasegawa T."/>
            <person name="Hill E.W."/>
            <person name="Jurka J."/>
            <person name="Kiialainen A."/>
            <person name="Lindgren G."/>
            <person name="Liu J."/>
            <person name="Magnani E."/>
            <person name="Mickelson J.R."/>
            <person name="Murray J."/>
            <person name="Nergadze S.G."/>
            <person name="Onofrio R."/>
            <person name="Pedroni S."/>
            <person name="Piras M.F."/>
            <person name="Raudsepp T."/>
            <person name="Rocchi M."/>
            <person name="Roeed K.H."/>
            <person name="Ryder O.A."/>
            <person name="Searle S."/>
            <person name="Skow L."/>
            <person name="Swinburne J.E."/>
            <person name="Syvaenen A.C."/>
            <person name="Tozaki T."/>
            <person name="Valberg S.J."/>
            <person name="Vaudin M."/>
            <person name="White J.R."/>
            <person name="Zody M.C."/>
            <person name="Lander E.S."/>
            <person name="Lindblad-Toh K."/>
        </authorList>
    </citation>
    <scope>NUCLEOTIDE SEQUENCE [LARGE SCALE GENOMIC DNA]</scope>
    <source>
        <strain evidence="2 3">Thoroughbred</strain>
    </source>
</reference>
<feature type="compositionally biased region" description="Low complexity" evidence="1">
    <location>
        <begin position="174"/>
        <end position="196"/>
    </location>
</feature>
<dbReference type="Proteomes" id="UP000002281">
    <property type="component" value="Chromosome 16"/>
</dbReference>
<dbReference type="GeneTree" id="ENSGT00950000185838"/>
<proteinExistence type="predicted"/>
<sequence>MMLSKRMTAKRRELKPASQARKRMVKESSDCQPAGCDKPPDSPAGAGFGGATPPAALCAHWAPGPWWPCRLFPRAMRPLHGDELRDDLCLLSGAEGSAMLCPGGGSRSSPPPPPGARGAGRGPGGEEEEEEEKGGGGKSAARSRPQRREAGGQRVEAAAGSLRLSSGRDRRSLNSDGPCAPLAIRVPSAAAAAAKADGTRAPEKEKQPTEAAPQLGAAMTFPLTPAARPAVRSGRRSPLESGRSSGYLWLRPRPNRNWLFHLSQCDRSVRGRA</sequence>
<evidence type="ECO:0000256" key="1">
    <source>
        <dbReference type="SAM" id="MobiDB-lite"/>
    </source>
</evidence>
<dbReference type="Ensembl" id="ENSECAT00000123861.1">
    <property type="protein sequence ID" value="ENSECAP00000059248.1"/>
    <property type="gene ID" value="ENSECAG00000057290.1"/>
</dbReference>